<name>A0A419S5L9_9SPHI</name>
<reference evidence="1 2" key="1">
    <citation type="submission" date="2016-07" db="EMBL/GenBank/DDBJ databases">
        <title>Genome of Pelobium manganitolerans.</title>
        <authorList>
            <person name="Wu S."/>
            <person name="Wang G."/>
        </authorList>
    </citation>
    <scope>NUCLEOTIDE SEQUENCE [LARGE SCALE GENOMIC DNA]</scope>
    <source>
        <strain evidence="1 2">YS-25</strain>
    </source>
</reference>
<gene>
    <name evidence="1" type="ORF">BCY91_04360</name>
</gene>
<keyword evidence="2" id="KW-1185">Reference proteome</keyword>
<organism evidence="1 2">
    <name type="scientific">Pelobium manganitolerans</name>
    <dbReference type="NCBI Taxonomy" id="1842495"/>
    <lineage>
        <taxon>Bacteria</taxon>
        <taxon>Pseudomonadati</taxon>
        <taxon>Bacteroidota</taxon>
        <taxon>Sphingobacteriia</taxon>
        <taxon>Sphingobacteriales</taxon>
        <taxon>Sphingobacteriaceae</taxon>
        <taxon>Pelobium</taxon>
    </lineage>
</organism>
<dbReference type="OrthoDB" id="707775at2"/>
<evidence type="ECO:0000313" key="1">
    <source>
        <dbReference type="EMBL" id="RKD16127.1"/>
    </source>
</evidence>
<dbReference type="AlphaFoldDB" id="A0A419S5L9"/>
<proteinExistence type="predicted"/>
<accession>A0A419S5L9</accession>
<dbReference type="Proteomes" id="UP000283433">
    <property type="component" value="Unassembled WGS sequence"/>
</dbReference>
<protein>
    <submittedName>
        <fullName evidence="1">Uncharacterized protein</fullName>
    </submittedName>
</protein>
<dbReference type="RefSeq" id="WP_120181623.1">
    <property type="nucleotide sequence ID" value="NZ_MBTA01000023.1"/>
</dbReference>
<comment type="caution">
    <text evidence="1">The sequence shown here is derived from an EMBL/GenBank/DDBJ whole genome shotgun (WGS) entry which is preliminary data.</text>
</comment>
<sequence>MKVLISTSQHPASAQLVQMLVGAEVVFGDCCVSYPSQQSNSLAHQILTFCLDQQVTEVFPLRFTELKALQNAKVLFEEFGIKVFAPDLVFSKPAALADSYASLSSSLLKLGYPNRQVALADADGRGGLITIDDAVKEPSQIWSGIQSLNFTQLGKWFNQAAFKTLACYNIGESLQQHYVLLREQKISCVQNLDAEILKRVQQKLKGVEGLYHLAASENEILRLTPAVI</sequence>
<dbReference type="Gene3D" id="3.40.50.20">
    <property type="match status" value="1"/>
</dbReference>
<evidence type="ECO:0000313" key="2">
    <source>
        <dbReference type="Proteomes" id="UP000283433"/>
    </source>
</evidence>
<dbReference type="EMBL" id="MBTA01000023">
    <property type="protein sequence ID" value="RKD16127.1"/>
    <property type="molecule type" value="Genomic_DNA"/>
</dbReference>